<gene>
    <name evidence="3" type="ORF">NLI96_g2948</name>
</gene>
<feature type="compositionally biased region" description="Polar residues" evidence="1">
    <location>
        <begin position="31"/>
        <end position="40"/>
    </location>
</feature>
<accession>A0AAD5YLD4</accession>
<comment type="caution">
    <text evidence="3">The sequence shown here is derived from an EMBL/GenBank/DDBJ whole genome shotgun (WGS) entry which is preliminary data.</text>
</comment>
<feature type="region of interest" description="Disordered" evidence="1">
    <location>
        <begin position="1"/>
        <end position="40"/>
    </location>
</feature>
<reference evidence="3" key="1">
    <citation type="submission" date="2022-07" db="EMBL/GenBank/DDBJ databases">
        <title>Genome Sequence of Physisporinus lineatus.</title>
        <authorList>
            <person name="Buettner E."/>
        </authorList>
    </citation>
    <scope>NUCLEOTIDE SEQUENCE</scope>
    <source>
        <strain evidence="3">VT162</strain>
    </source>
</reference>
<dbReference type="InterPro" id="IPR046522">
    <property type="entry name" value="DUF6699"/>
</dbReference>
<proteinExistence type="predicted"/>
<dbReference type="EMBL" id="JANAWD010000070">
    <property type="protein sequence ID" value="KAJ3488289.1"/>
    <property type="molecule type" value="Genomic_DNA"/>
</dbReference>
<keyword evidence="4" id="KW-1185">Reference proteome</keyword>
<name>A0AAD5YLD4_9APHY</name>
<evidence type="ECO:0000259" key="2">
    <source>
        <dbReference type="Pfam" id="PF20415"/>
    </source>
</evidence>
<organism evidence="3 4">
    <name type="scientific">Meripilus lineatus</name>
    <dbReference type="NCBI Taxonomy" id="2056292"/>
    <lineage>
        <taxon>Eukaryota</taxon>
        <taxon>Fungi</taxon>
        <taxon>Dikarya</taxon>
        <taxon>Basidiomycota</taxon>
        <taxon>Agaricomycotina</taxon>
        <taxon>Agaricomycetes</taxon>
        <taxon>Polyporales</taxon>
        <taxon>Meripilaceae</taxon>
        <taxon>Meripilus</taxon>
    </lineage>
</organism>
<dbReference type="AlphaFoldDB" id="A0AAD5YLD4"/>
<feature type="domain" description="DUF6699" evidence="2">
    <location>
        <begin position="90"/>
        <end position="161"/>
    </location>
</feature>
<dbReference type="Proteomes" id="UP001212997">
    <property type="component" value="Unassembled WGS sequence"/>
</dbReference>
<dbReference type="Pfam" id="PF20415">
    <property type="entry name" value="DUF6699"/>
    <property type="match status" value="1"/>
</dbReference>
<feature type="compositionally biased region" description="Basic residues" evidence="1">
    <location>
        <begin position="1"/>
        <end position="10"/>
    </location>
</feature>
<feature type="compositionally biased region" description="Low complexity" evidence="1">
    <location>
        <begin position="18"/>
        <end position="30"/>
    </location>
</feature>
<protein>
    <recommendedName>
        <fullName evidence="2">DUF6699 domain-containing protein</fullName>
    </recommendedName>
</protein>
<evidence type="ECO:0000256" key="1">
    <source>
        <dbReference type="SAM" id="MobiDB-lite"/>
    </source>
</evidence>
<evidence type="ECO:0000313" key="4">
    <source>
        <dbReference type="Proteomes" id="UP001212997"/>
    </source>
</evidence>
<evidence type="ECO:0000313" key="3">
    <source>
        <dbReference type="EMBL" id="KAJ3488289.1"/>
    </source>
</evidence>
<sequence>MHSGRNHRRVRFVDEAAPNNSPSSSPFSSPRETLSSPTSRVVKTQATLDLRLQTASFDERNNWYPFAIDIGRPVEMIDHPILAPRQRGDVFRFSLTQGPFACPATTPPLPSMTIYYLPLAFAINVMPKQLGDKPKHVTVGDVISAIWNHAQSDVPRAGLNGLCTDEEMNALMRIGRPLKWIDVLRVQLEGATHFAGIHQEENGEFHLDLGRLSFCTSPAFAREISEW</sequence>